<keyword evidence="3" id="KW-1185">Reference proteome</keyword>
<gene>
    <name evidence="2" type="ORF">N7460_011168</name>
</gene>
<feature type="transmembrane region" description="Helical" evidence="1">
    <location>
        <begin position="129"/>
        <end position="153"/>
    </location>
</feature>
<name>A0AAD6I652_PENCN</name>
<dbReference type="PANTHER" id="PTHR42024:SF1">
    <property type="entry name" value="AMINO ACID PERMEASE_ SLC12A DOMAIN-CONTAINING PROTEIN"/>
    <property type="match status" value="1"/>
</dbReference>
<dbReference type="EMBL" id="JAQJZL010000014">
    <property type="protein sequence ID" value="KAJ6030902.1"/>
    <property type="molecule type" value="Genomic_DNA"/>
</dbReference>
<feature type="transmembrane region" description="Helical" evidence="1">
    <location>
        <begin position="209"/>
        <end position="234"/>
    </location>
</feature>
<feature type="transmembrane region" description="Helical" evidence="1">
    <location>
        <begin position="95"/>
        <end position="117"/>
    </location>
</feature>
<proteinExistence type="predicted"/>
<sequence length="303" mass="34812">MSDSQQFLEPLPLNYSLAKRKLRILIFWLMVLLDSVVLPVGLYYLLTRTTTWSSTTIFSVLTVTLFGTFVTESLQRSWHLWRKKSSCRVPNAGRYYFDFTHWNVLVSWVIIIAELVIGTIPDPPWMRMLAMPVPSVFFIFALEMLVFEALYVFEKPAPFRISSIQKGEPMRPAIYPLLEDIIAVDGKGGTRFRGRLDQRYKASPPFRGLLHRVTMLWAVPQVMVAGGTLAGIVIADHELAYTLGWLVPAIWAGIWVVVTLFWIRVELRREGHYWRGIRLTQQLQRETECNDSGTVDTIEGEAT</sequence>
<feature type="transmembrane region" description="Helical" evidence="1">
    <location>
        <begin position="240"/>
        <end position="263"/>
    </location>
</feature>
<keyword evidence="1" id="KW-0472">Membrane</keyword>
<reference evidence="2" key="1">
    <citation type="journal article" date="2023" name="IMA Fungus">
        <title>Comparative genomic study of the Penicillium genus elucidates a diverse pangenome and 15 lateral gene transfer events.</title>
        <authorList>
            <person name="Petersen C."/>
            <person name="Sorensen T."/>
            <person name="Nielsen M.R."/>
            <person name="Sondergaard T.E."/>
            <person name="Sorensen J.L."/>
            <person name="Fitzpatrick D.A."/>
            <person name="Frisvad J.C."/>
            <person name="Nielsen K.L."/>
        </authorList>
    </citation>
    <scope>NUCLEOTIDE SEQUENCE</scope>
    <source>
        <strain evidence="2">IBT 15450</strain>
    </source>
</reference>
<organism evidence="2 3">
    <name type="scientific">Penicillium canescens</name>
    <dbReference type="NCBI Taxonomy" id="5083"/>
    <lineage>
        <taxon>Eukaryota</taxon>
        <taxon>Fungi</taxon>
        <taxon>Dikarya</taxon>
        <taxon>Ascomycota</taxon>
        <taxon>Pezizomycotina</taxon>
        <taxon>Eurotiomycetes</taxon>
        <taxon>Eurotiomycetidae</taxon>
        <taxon>Eurotiales</taxon>
        <taxon>Aspergillaceae</taxon>
        <taxon>Penicillium</taxon>
    </lineage>
</organism>
<feature type="transmembrane region" description="Helical" evidence="1">
    <location>
        <begin position="25"/>
        <end position="46"/>
    </location>
</feature>
<evidence type="ECO:0000256" key="1">
    <source>
        <dbReference type="SAM" id="Phobius"/>
    </source>
</evidence>
<dbReference type="Proteomes" id="UP001219568">
    <property type="component" value="Unassembled WGS sequence"/>
</dbReference>
<evidence type="ECO:0000313" key="3">
    <source>
        <dbReference type="Proteomes" id="UP001219568"/>
    </source>
</evidence>
<keyword evidence="1" id="KW-1133">Transmembrane helix</keyword>
<keyword evidence="1" id="KW-0812">Transmembrane</keyword>
<protein>
    <submittedName>
        <fullName evidence="2">Uncharacterized protein</fullName>
    </submittedName>
</protein>
<dbReference type="PANTHER" id="PTHR42024">
    <property type="entry name" value="AMINO ACID PERMEASE_ SLC12A DOMAIN-CONTAINING PROTEIN"/>
    <property type="match status" value="1"/>
</dbReference>
<comment type="caution">
    <text evidence="2">The sequence shown here is derived from an EMBL/GenBank/DDBJ whole genome shotgun (WGS) entry which is preliminary data.</text>
</comment>
<accession>A0AAD6I652</accession>
<dbReference type="AlphaFoldDB" id="A0AAD6I652"/>
<feature type="transmembrane region" description="Helical" evidence="1">
    <location>
        <begin position="52"/>
        <end position="74"/>
    </location>
</feature>
<reference evidence="2" key="2">
    <citation type="submission" date="2023-01" db="EMBL/GenBank/DDBJ databases">
        <authorList>
            <person name="Petersen C."/>
        </authorList>
    </citation>
    <scope>NUCLEOTIDE SEQUENCE</scope>
    <source>
        <strain evidence="2">IBT 15450</strain>
    </source>
</reference>
<evidence type="ECO:0000313" key="2">
    <source>
        <dbReference type="EMBL" id="KAJ6030902.1"/>
    </source>
</evidence>